<evidence type="ECO:0000313" key="4">
    <source>
        <dbReference type="Proteomes" id="UP000800035"/>
    </source>
</evidence>
<dbReference type="EMBL" id="ML977013">
    <property type="protein sequence ID" value="KAF1952081.1"/>
    <property type="molecule type" value="Genomic_DNA"/>
</dbReference>
<feature type="transmembrane region" description="Helical" evidence="2">
    <location>
        <begin position="57"/>
        <end position="79"/>
    </location>
</feature>
<feature type="region of interest" description="Disordered" evidence="1">
    <location>
        <begin position="275"/>
        <end position="297"/>
    </location>
</feature>
<organism evidence="3 4">
    <name type="scientific">Byssothecium circinans</name>
    <dbReference type="NCBI Taxonomy" id="147558"/>
    <lineage>
        <taxon>Eukaryota</taxon>
        <taxon>Fungi</taxon>
        <taxon>Dikarya</taxon>
        <taxon>Ascomycota</taxon>
        <taxon>Pezizomycotina</taxon>
        <taxon>Dothideomycetes</taxon>
        <taxon>Pleosporomycetidae</taxon>
        <taxon>Pleosporales</taxon>
        <taxon>Massarineae</taxon>
        <taxon>Massarinaceae</taxon>
        <taxon>Byssothecium</taxon>
    </lineage>
</organism>
<gene>
    <name evidence="3" type="ORF">CC80DRAFT_596974</name>
</gene>
<keyword evidence="2" id="KW-0812">Transmembrane</keyword>
<evidence type="ECO:0000256" key="2">
    <source>
        <dbReference type="SAM" id="Phobius"/>
    </source>
</evidence>
<proteinExistence type="predicted"/>
<name>A0A6A5THK0_9PLEO</name>
<protein>
    <submittedName>
        <fullName evidence="3">Uncharacterized protein</fullName>
    </submittedName>
</protein>
<accession>A0A6A5THK0</accession>
<dbReference type="AlphaFoldDB" id="A0A6A5THK0"/>
<sequence length="348" mass="38596">MNVSSKEMEKGLEIGVPAMSKFALGLFLNQTEADQLSTRNVLTLRGWLGDALVALARVFLPGAYVFCAATASGTLALFLHFASEFRPLRVYYNAWKPDGFKSDSTIGTTFNRDIYTPWPFAGSGDHPVFVETTKKIILHEATHSVQYYSIGYSLALYGWNYIYHGCKCVGYKCIPYEAEAYRKQNELDNLLQPTGSGRLFFDVWRRIGLKPLLGFPTYKSNTPFTVRMRSALSFQHGILELDLGNLATACFRTFTNAEIQARSNANCFIEPDCKSKKLKGREPPPQPGDGGGPRNKSTPIMPPVGLLIIAGGRLRQEGDLVALLAQASLLHRSDQNPTFAPSVFSYLQ</sequence>
<evidence type="ECO:0000256" key="1">
    <source>
        <dbReference type="SAM" id="MobiDB-lite"/>
    </source>
</evidence>
<keyword evidence="2" id="KW-0472">Membrane</keyword>
<reference evidence="3" key="1">
    <citation type="journal article" date="2020" name="Stud. Mycol.">
        <title>101 Dothideomycetes genomes: a test case for predicting lifestyles and emergence of pathogens.</title>
        <authorList>
            <person name="Haridas S."/>
            <person name="Albert R."/>
            <person name="Binder M."/>
            <person name="Bloem J."/>
            <person name="Labutti K."/>
            <person name="Salamov A."/>
            <person name="Andreopoulos B."/>
            <person name="Baker S."/>
            <person name="Barry K."/>
            <person name="Bills G."/>
            <person name="Bluhm B."/>
            <person name="Cannon C."/>
            <person name="Castanera R."/>
            <person name="Culley D."/>
            <person name="Daum C."/>
            <person name="Ezra D."/>
            <person name="Gonzalez J."/>
            <person name="Henrissat B."/>
            <person name="Kuo A."/>
            <person name="Liang C."/>
            <person name="Lipzen A."/>
            <person name="Lutzoni F."/>
            <person name="Magnuson J."/>
            <person name="Mondo S."/>
            <person name="Nolan M."/>
            <person name="Ohm R."/>
            <person name="Pangilinan J."/>
            <person name="Park H.-J."/>
            <person name="Ramirez L."/>
            <person name="Alfaro M."/>
            <person name="Sun H."/>
            <person name="Tritt A."/>
            <person name="Yoshinaga Y."/>
            <person name="Zwiers L.-H."/>
            <person name="Turgeon B."/>
            <person name="Goodwin S."/>
            <person name="Spatafora J."/>
            <person name="Crous P."/>
            <person name="Grigoriev I."/>
        </authorList>
    </citation>
    <scope>NUCLEOTIDE SEQUENCE</scope>
    <source>
        <strain evidence="3">CBS 675.92</strain>
    </source>
</reference>
<dbReference type="Proteomes" id="UP000800035">
    <property type="component" value="Unassembled WGS sequence"/>
</dbReference>
<evidence type="ECO:0000313" key="3">
    <source>
        <dbReference type="EMBL" id="KAF1952081.1"/>
    </source>
</evidence>
<keyword evidence="4" id="KW-1185">Reference proteome</keyword>
<keyword evidence="2" id="KW-1133">Transmembrane helix</keyword>
<dbReference type="OrthoDB" id="5088782at2759"/>